<evidence type="ECO:0000256" key="1">
    <source>
        <dbReference type="PROSITE-ProRule" id="PRU00175"/>
    </source>
</evidence>
<dbReference type="PROSITE" id="PS50089">
    <property type="entry name" value="ZF_RING_2"/>
    <property type="match status" value="1"/>
</dbReference>
<keyword evidence="1" id="KW-0863">Zinc-finger</keyword>
<dbReference type="InterPro" id="IPR001841">
    <property type="entry name" value="Znf_RING"/>
</dbReference>
<dbReference type="SMART" id="SM00184">
    <property type="entry name" value="RING"/>
    <property type="match status" value="1"/>
</dbReference>
<keyword evidence="1" id="KW-0862">Zinc</keyword>
<keyword evidence="4" id="KW-1185">Reference proteome</keyword>
<protein>
    <submittedName>
        <fullName evidence="3">Zinc finger protein RING-type protein</fullName>
    </submittedName>
</protein>
<dbReference type="Proteomes" id="UP001162001">
    <property type="component" value="Segment"/>
</dbReference>
<name>A0A7D3QW78_9VIRU</name>
<evidence type="ECO:0000259" key="2">
    <source>
        <dbReference type="PROSITE" id="PS50089"/>
    </source>
</evidence>
<dbReference type="InterPro" id="IPR013083">
    <property type="entry name" value="Znf_RING/FYVE/PHD"/>
</dbReference>
<dbReference type="SUPFAM" id="SSF57850">
    <property type="entry name" value="RING/U-box"/>
    <property type="match status" value="1"/>
</dbReference>
<evidence type="ECO:0000313" key="3">
    <source>
        <dbReference type="EMBL" id="QKF94279.1"/>
    </source>
</evidence>
<evidence type="ECO:0000313" key="4">
    <source>
        <dbReference type="Proteomes" id="UP001162001"/>
    </source>
</evidence>
<accession>A0A7D3QW78</accession>
<organism evidence="3 4">
    <name type="scientific">Fadolivirus FV1/VV64</name>
    <dbReference type="NCBI Taxonomy" id="3070911"/>
    <lineage>
        <taxon>Viruses</taxon>
        <taxon>Varidnaviria</taxon>
        <taxon>Bamfordvirae</taxon>
        <taxon>Nucleocytoviricota</taxon>
        <taxon>Megaviricetes</taxon>
        <taxon>Imitervirales</taxon>
        <taxon>Mimiviridae</taxon>
        <taxon>Klosneuvirinae</taxon>
        <taxon>Fadolivirus</taxon>
        <taxon>Fadolivirus algeromassiliense</taxon>
    </lineage>
</organism>
<gene>
    <name evidence="3" type="ORF">Fadolivirus_1_821</name>
</gene>
<feature type="domain" description="RING-type" evidence="2">
    <location>
        <begin position="35"/>
        <end position="76"/>
    </location>
</feature>
<dbReference type="Gene3D" id="3.30.40.10">
    <property type="entry name" value="Zinc/RING finger domain, C3HC4 (zinc finger)"/>
    <property type="match status" value="1"/>
</dbReference>
<dbReference type="GO" id="GO:0008270">
    <property type="term" value="F:zinc ion binding"/>
    <property type="evidence" value="ECO:0007669"/>
    <property type="project" value="UniProtKB-KW"/>
</dbReference>
<keyword evidence="1" id="KW-0479">Metal-binding</keyword>
<dbReference type="EMBL" id="MT418680">
    <property type="protein sequence ID" value="QKF94279.1"/>
    <property type="molecule type" value="Genomic_DNA"/>
</dbReference>
<sequence>METQSKLQKHIFNEVVLCMHYGWKQHPQYEGSGQCEVCMDDLKGKYVLETECKHCFDLECIMTTLDFNFRKCPSCNKPYKIQ</sequence>
<proteinExistence type="predicted"/>
<reference evidence="3 4" key="1">
    <citation type="submission" date="2020-04" db="EMBL/GenBank/DDBJ databases">
        <title>Advantages and limits of metagenomic assembly and binning of a giant virus.</title>
        <authorList>
            <person name="Schulz F."/>
            <person name="Andreani J."/>
            <person name="Francis R."/>
            <person name="Boudjemaa H."/>
            <person name="Bou Khalil J.Y."/>
            <person name="Lee J."/>
            <person name="La Scola B."/>
            <person name="Woyke T."/>
        </authorList>
    </citation>
    <scope>NUCLEOTIDE SEQUENCE [LARGE SCALE GENOMIC DNA]</scope>
    <source>
        <strain evidence="3 4">FV1/VV64</strain>
    </source>
</reference>
<dbReference type="Pfam" id="PF13639">
    <property type="entry name" value="zf-RING_2"/>
    <property type="match status" value="1"/>
</dbReference>